<keyword evidence="2" id="KW-1185">Reference proteome</keyword>
<gene>
    <name evidence="1" type="ORF">C4B25_03095</name>
</gene>
<comment type="caution">
    <text evidence="1">The sequence shown here is derived from an EMBL/GenBank/DDBJ whole genome shotgun (WGS) entry which is preliminary data.</text>
</comment>
<sequence length="239" mass="28097">MRVRLTYKNKVVKWPALNTNVVFIGDELIDKALIAKTLEQGIYSVEEFLQLAIRKEITEKEFDNKLTQTNLVLFIKRVFNEFNKTLEELFRGEAKFKITSCGIDSLAMAREIRQIINEGDFAKDITIDEIPADIFFKRAITYIYYGSRIAEDKEYVNKFTEQIIMRELIESKDDTEELIKTMNNSQNNFFVTTNSIPFAKEFVSQVKNSEFILIQETSKGIRYIRNIKQFNEFCKRSEK</sequence>
<name>A0A4R0XMT9_9MOLU</name>
<protein>
    <submittedName>
        <fullName evidence="1">Uncharacterized protein</fullName>
    </submittedName>
</protein>
<evidence type="ECO:0000313" key="2">
    <source>
        <dbReference type="Proteomes" id="UP000291072"/>
    </source>
</evidence>
<dbReference type="Proteomes" id="UP000291072">
    <property type="component" value="Unassembled WGS sequence"/>
</dbReference>
<evidence type="ECO:0000313" key="1">
    <source>
        <dbReference type="EMBL" id="TCG10782.1"/>
    </source>
</evidence>
<dbReference type="RefSeq" id="WP_131613588.1">
    <property type="nucleotide sequence ID" value="NZ_PSZP01000022.1"/>
</dbReference>
<organism evidence="1 2">
    <name type="scientific">Mycoplasma todarodis</name>
    <dbReference type="NCBI Taxonomy" id="1937191"/>
    <lineage>
        <taxon>Bacteria</taxon>
        <taxon>Bacillati</taxon>
        <taxon>Mycoplasmatota</taxon>
        <taxon>Mollicutes</taxon>
        <taxon>Mycoplasmataceae</taxon>
        <taxon>Mycoplasma</taxon>
    </lineage>
</organism>
<dbReference type="AlphaFoldDB" id="A0A4R0XMT9"/>
<accession>A0A4R0XMT9</accession>
<proteinExistence type="predicted"/>
<reference evidence="1 2" key="1">
    <citation type="submission" date="2018-02" db="EMBL/GenBank/DDBJ databases">
        <title>Mycoplasma marinum and Mycoplasma todarodis sp. nov., moderately halophilic and psychrotolerant mycoplasmas isolated from cephalopods.</title>
        <authorList>
            <person name="Viver T."/>
        </authorList>
    </citation>
    <scope>NUCLEOTIDE SEQUENCE [LARGE SCALE GENOMIC DNA]</scope>
    <source>
        <strain evidence="1 2">5H</strain>
    </source>
</reference>
<dbReference type="EMBL" id="PSZP01000022">
    <property type="protein sequence ID" value="TCG10782.1"/>
    <property type="molecule type" value="Genomic_DNA"/>
</dbReference>